<name>A0A445CQ66_ARAHY</name>
<dbReference type="EMBL" id="SDMP01000006">
    <property type="protein sequence ID" value="RYR53080.1"/>
    <property type="molecule type" value="Genomic_DNA"/>
</dbReference>
<comment type="caution">
    <text evidence="1">The sequence shown here is derived from an EMBL/GenBank/DDBJ whole genome shotgun (WGS) entry which is preliminary data.</text>
</comment>
<dbReference type="Proteomes" id="UP000289738">
    <property type="component" value="Chromosome A06"/>
</dbReference>
<evidence type="ECO:0000313" key="1">
    <source>
        <dbReference type="EMBL" id="RYR53080.1"/>
    </source>
</evidence>
<proteinExistence type="predicted"/>
<sequence length="100" mass="11300">MNGVKWVEKLFYRILISVFLDDVKYDSFVIGSDKDLQVLFHCCCQFRKGRTSELLAQLLDMVYSLGGLNQNYQPSAMPDCSSSMLLGASSSVPVVHLRQF</sequence>
<reference evidence="1 2" key="1">
    <citation type="submission" date="2019-01" db="EMBL/GenBank/DDBJ databases">
        <title>Sequencing of cultivated peanut Arachis hypogaea provides insights into genome evolution and oil improvement.</title>
        <authorList>
            <person name="Chen X."/>
        </authorList>
    </citation>
    <scope>NUCLEOTIDE SEQUENCE [LARGE SCALE GENOMIC DNA]</scope>
    <source>
        <strain evidence="2">cv. Fuhuasheng</strain>
        <tissue evidence="1">Leaves</tissue>
    </source>
</reference>
<accession>A0A445CQ66</accession>
<organism evidence="1 2">
    <name type="scientific">Arachis hypogaea</name>
    <name type="common">Peanut</name>
    <dbReference type="NCBI Taxonomy" id="3818"/>
    <lineage>
        <taxon>Eukaryota</taxon>
        <taxon>Viridiplantae</taxon>
        <taxon>Streptophyta</taxon>
        <taxon>Embryophyta</taxon>
        <taxon>Tracheophyta</taxon>
        <taxon>Spermatophyta</taxon>
        <taxon>Magnoliopsida</taxon>
        <taxon>eudicotyledons</taxon>
        <taxon>Gunneridae</taxon>
        <taxon>Pentapetalae</taxon>
        <taxon>rosids</taxon>
        <taxon>fabids</taxon>
        <taxon>Fabales</taxon>
        <taxon>Fabaceae</taxon>
        <taxon>Papilionoideae</taxon>
        <taxon>50 kb inversion clade</taxon>
        <taxon>dalbergioids sensu lato</taxon>
        <taxon>Dalbergieae</taxon>
        <taxon>Pterocarpus clade</taxon>
        <taxon>Arachis</taxon>
    </lineage>
</organism>
<protein>
    <submittedName>
        <fullName evidence="1">Uncharacterized protein</fullName>
    </submittedName>
</protein>
<dbReference type="AlphaFoldDB" id="A0A445CQ66"/>
<gene>
    <name evidence="1" type="ORF">Ahy_A06g027970</name>
</gene>
<keyword evidence="2" id="KW-1185">Reference proteome</keyword>
<evidence type="ECO:0000313" key="2">
    <source>
        <dbReference type="Proteomes" id="UP000289738"/>
    </source>
</evidence>